<keyword evidence="1 2" id="KW-0963">Cytoplasm</keyword>
<organism evidence="3 4">
    <name type="scientific">Celerinatantimonas yamalensis</name>
    <dbReference type="NCBI Taxonomy" id="559956"/>
    <lineage>
        <taxon>Bacteria</taxon>
        <taxon>Pseudomonadati</taxon>
        <taxon>Pseudomonadota</taxon>
        <taxon>Gammaproteobacteria</taxon>
        <taxon>Celerinatantimonadaceae</taxon>
        <taxon>Celerinatantimonas</taxon>
    </lineage>
</organism>
<accession>A0ABW9G472</accession>
<proteinExistence type="inferred from homology"/>
<comment type="similarity">
    <text evidence="2">Belongs to the pole-localizer TmaR family.</text>
</comment>
<dbReference type="PANTHER" id="PTHR39591">
    <property type="entry name" value="UPF0265 PROTEIN YEEX"/>
    <property type="match status" value="1"/>
</dbReference>
<dbReference type="Pfam" id="PF04363">
    <property type="entry name" value="DUF496"/>
    <property type="match status" value="1"/>
</dbReference>
<dbReference type="EMBL" id="JBEQCT010000001">
    <property type="protein sequence ID" value="MFM2483843.1"/>
    <property type="molecule type" value="Genomic_DNA"/>
</dbReference>
<name>A0ABW9G472_9GAMM</name>
<gene>
    <name evidence="2" type="primary">tmaR</name>
    <name evidence="3" type="ORF">ABUE30_01975</name>
</gene>
<evidence type="ECO:0000256" key="2">
    <source>
        <dbReference type="HAMAP-Rule" id="MF_00683"/>
    </source>
</evidence>
<feature type="coiled-coil region" evidence="2">
    <location>
        <begin position="63"/>
        <end position="104"/>
    </location>
</feature>
<evidence type="ECO:0000256" key="1">
    <source>
        <dbReference type="ARBA" id="ARBA00022490"/>
    </source>
</evidence>
<evidence type="ECO:0000313" key="3">
    <source>
        <dbReference type="EMBL" id="MFM2483843.1"/>
    </source>
</evidence>
<dbReference type="PIRSF" id="PIRSF028773">
    <property type="entry name" value="UCP028773"/>
    <property type="match status" value="1"/>
</dbReference>
<dbReference type="Proteomes" id="UP001629953">
    <property type="component" value="Unassembled WGS sequence"/>
</dbReference>
<sequence length="105" mass="12750">MEKPNNQQMSQVLELVSMARRRNKLKRDMIDVANKIRDNRKRVELLNNLSDYVHEEMSFREIMAIVENMKNDYEDRVDEYTIENAELSKERRELFRKIRTAKSDK</sequence>
<comment type="caution">
    <text evidence="3">The sequence shown here is derived from an EMBL/GenBank/DDBJ whole genome shotgun (WGS) entry which is preliminary data.</text>
</comment>
<protein>
    <recommendedName>
        <fullName evidence="2">Pole-localizer protein TmaR</fullName>
    </recommendedName>
</protein>
<dbReference type="PANTHER" id="PTHR39591:SF1">
    <property type="entry name" value="UPF0265 PROTEIN YEEX"/>
    <property type="match status" value="1"/>
</dbReference>
<evidence type="ECO:0000313" key="4">
    <source>
        <dbReference type="Proteomes" id="UP001629953"/>
    </source>
</evidence>
<dbReference type="NCBIfam" id="NF003844">
    <property type="entry name" value="PRK05423.1"/>
    <property type="match status" value="1"/>
</dbReference>
<dbReference type="HAMAP" id="MF_00683">
    <property type="entry name" value="UPF0265"/>
    <property type="match status" value="1"/>
</dbReference>
<keyword evidence="2" id="KW-0175">Coiled coil</keyword>
<keyword evidence="4" id="KW-1185">Reference proteome</keyword>
<comment type="function">
    <text evidence="2">Pole-localizer protein involved in the regulation of several cellular processes.</text>
</comment>
<comment type="subcellular location">
    <subcellularLocation>
        <location evidence="2">Cytoplasm</location>
    </subcellularLocation>
</comment>
<reference evidence="3 4" key="1">
    <citation type="journal article" date="2013" name="Int. J. Syst. Evol. Microbiol.">
        <title>Celerinatantimonas yamalensis sp. nov., a cold-adapted diazotrophic bacterium from a cold permafrost brine.</title>
        <authorList>
            <person name="Shcherbakova V."/>
            <person name="Chuvilskaya N."/>
            <person name="Rivkina E."/>
            <person name="Demidov N."/>
            <person name="Uchaeva V."/>
            <person name="Suetin S."/>
            <person name="Suzina N."/>
            <person name="Gilichinsky D."/>
        </authorList>
    </citation>
    <scope>NUCLEOTIDE SEQUENCE [LARGE SCALE GENOMIC DNA]</scope>
    <source>
        <strain evidence="3 4">C7</strain>
    </source>
</reference>
<dbReference type="InterPro" id="IPR007458">
    <property type="entry name" value="DUF496"/>
</dbReference>
<dbReference type="RefSeq" id="WP_408621997.1">
    <property type="nucleotide sequence ID" value="NZ_JBEQCT010000001.1"/>
</dbReference>